<dbReference type="GO" id="GO:0004553">
    <property type="term" value="F:hydrolase activity, hydrolyzing O-glycosyl compounds"/>
    <property type="evidence" value="ECO:0007669"/>
    <property type="project" value="InterPro"/>
</dbReference>
<feature type="domain" description="Alpha-1,6-glucosidases pullulanase-type C-terminal" evidence="3">
    <location>
        <begin position="766"/>
        <end position="917"/>
    </location>
</feature>
<gene>
    <name evidence="5" type="ORF">KAK03_15080</name>
</gene>
<name>A0A940YCU0_9BURK</name>
<comment type="similarity">
    <text evidence="1">Belongs to the glycosyl hydrolase 13 family.</text>
</comment>
<dbReference type="SUPFAM" id="SSF51011">
    <property type="entry name" value="Glycosyl hydrolase domain"/>
    <property type="match status" value="1"/>
</dbReference>
<dbReference type="EMBL" id="JAGQDD010000011">
    <property type="protein sequence ID" value="MBQ0931808.1"/>
    <property type="molecule type" value="Genomic_DNA"/>
</dbReference>
<evidence type="ECO:0000256" key="1">
    <source>
        <dbReference type="ARBA" id="ARBA00008061"/>
    </source>
</evidence>
<evidence type="ECO:0000313" key="5">
    <source>
        <dbReference type="EMBL" id="MBQ0931808.1"/>
    </source>
</evidence>
<dbReference type="Gene3D" id="2.60.40.1130">
    <property type="entry name" value="Rab geranylgeranyltransferase alpha-subunit, insert domain"/>
    <property type="match status" value="1"/>
</dbReference>
<dbReference type="CDD" id="cd02860">
    <property type="entry name" value="E_set_Pullulanase"/>
    <property type="match status" value="1"/>
</dbReference>
<dbReference type="PANTHER" id="PTHR43002">
    <property type="entry name" value="GLYCOGEN DEBRANCHING ENZYME"/>
    <property type="match status" value="1"/>
</dbReference>
<dbReference type="InterPro" id="IPR017853">
    <property type="entry name" value="GH"/>
</dbReference>
<evidence type="ECO:0000259" key="4">
    <source>
        <dbReference type="Pfam" id="PF17967"/>
    </source>
</evidence>
<evidence type="ECO:0000259" key="3">
    <source>
        <dbReference type="Pfam" id="PF11852"/>
    </source>
</evidence>
<dbReference type="InterPro" id="IPR014756">
    <property type="entry name" value="Ig_E-set"/>
</dbReference>
<dbReference type="Proteomes" id="UP000676246">
    <property type="component" value="Unassembled WGS sequence"/>
</dbReference>
<dbReference type="SUPFAM" id="SSF51445">
    <property type="entry name" value="(Trans)glycosidases"/>
    <property type="match status" value="1"/>
</dbReference>
<dbReference type="AlphaFoldDB" id="A0A940YCU0"/>
<dbReference type="Gene3D" id="2.60.40.10">
    <property type="entry name" value="Immunoglobulins"/>
    <property type="match status" value="1"/>
</dbReference>
<keyword evidence="6" id="KW-1185">Reference proteome</keyword>
<evidence type="ECO:0000259" key="2">
    <source>
        <dbReference type="Pfam" id="PF02922"/>
    </source>
</evidence>
<proteinExistence type="inferred from homology"/>
<dbReference type="Gene3D" id="3.20.20.80">
    <property type="entry name" value="Glycosidases"/>
    <property type="match status" value="1"/>
</dbReference>
<protein>
    <submittedName>
        <fullName evidence="5">DUF3372 domain-containing protein</fullName>
    </submittedName>
</protein>
<dbReference type="InterPro" id="IPR013780">
    <property type="entry name" value="Glyco_hydro_b"/>
</dbReference>
<dbReference type="InterPro" id="IPR024561">
    <property type="entry name" value="Pullul_strch_C"/>
</dbReference>
<dbReference type="InterPro" id="IPR004193">
    <property type="entry name" value="Glyco_hydro_13_N"/>
</dbReference>
<reference evidence="5 6" key="1">
    <citation type="submission" date="2021-04" db="EMBL/GenBank/DDBJ databases">
        <title>The genome sequence of Ideonella sp. 3Y2.</title>
        <authorList>
            <person name="Liu Y."/>
        </authorList>
    </citation>
    <scope>NUCLEOTIDE SEQUENCE [LARGE SCALE GENOMIC DNA]</scope>
    <source>
        <strain evidence="5 6">3Y2</strain>
    </source>
</reference>
<feature type="domain" description="Pullulanase N2" evidence="4">
    <location>
        <begin position="74"/>
        <end position="188"/>
    </location>
</feature>
<sequence length="927" mass="99766">MLTQHRTIAKGSGFMDGAEHCNLGTFGAMTSVLWRALWALNVALWTPAVQAGDDCNDPAPWRVLSAAAEPAVPARAVLADRSHLRWAGAPEDGDVWLLAAPQGGLRTPPGQAPQGAVQRWRLPAASAVPADLSQRLRYLGDGAWHRLPADAVAALPAVLRGDARVVRLGDDGRVLAAAGLQIAGALDDLYAAAESLADLGAHPGATGSRWRLWAPTAQAVSLCLYRSNQGPAVGQHPLQRDEATGSWQLSLPGDARGRYYRYLVDVWVPGTGLVRQRVADPYAVSAGVDARRSYVSGLDEAAVTPRGWSGDRAPATVRQATDMTVYELHLRDFSVGDASVPLRDRGRYTAFTHARSAGMRHLRTLARAGLTDVHLLPVFDHGAVPEAGCVTPTPHGGPADATQQAAVAASAARDCFNWGYDPVLFNAPEGSYSRRAADGASRLHEFRQMVMALHRAGLRVGMDVVYNHTVASGQHPNAVLDRVVPGYYHRLNADGVVERSTCCDNTATEHRMMGKLLVDSVLLWARAHHIDSFRFDLMGHQPRALMERLQQRLRSELPDRVIPLIGEGWNFGEVANGTRFEQASQLSLNGSGIGSFNDRLRDAVRGGGAGDSGVALLQRAGWAFGLADRRADDAELQRAALWLRAGAAGSLRRYPLRQPDGSVREAQAVDYAGQPAGYASQPTEVVNYVENHDNQTLFDNGVMKLPPDTPREVRARAQLVALATVAFSQGVAYFHAGGELMRSKSLDRNSFDSGDWFNRIDWTGRGNFFGTGLPPAGDNQADWPAMRERLADPRIAPTAREIALVREGFIDLLRIRASTPLLRLGSADEVLQRVHVLPTEPALLAVHIDGRRRADAVFGALLLVVNASREAQRFTPPEGRWALHPALASGTGVLQRGALCAAPGPEGSITVPAQSVLACVLPRASSP</sequence>
<dbReference type="Pfam" id="PF17967">
    <property type="entry name" value="Pullulanase_N2"/>
    <property type="match status" value="1"/>
</dbReference>
<dbReference type="SUPFAM" id="SSF81296">
    <property type="entry name" value="E set domains"/>
    <property type="match status" value="2"/>
</dbReference>
<dbReference type="Gene3D" id="2.60.40.1180">
    <property type="entry name" value="Golgi alpha-mannosidase II"/>
    <property type="match status" value="1"/>
</dbReference>
<dbReference type="Pfam" id="PF02922">
    <property type="entry name" value="CBM_48"/>
    <property type="match status" value="1"/>
</dbReference>
<dbReference type="Pfam" id="PF11852">
    <property type="entry name" value="Pullul_strch_C"/>
    <property type="match status" value="1"/>
</dbReference>
<dbReference type="GO" id="GO:0005975">
    <property type="term" value="P:carbohydrate metabolic process"/>
    <property type="evidence" value="ECO:0007669"/>
    <property type="project" value="InterPro"/>
</dbReference>
<feature type="domain" description="Glycoside hydrolase family 13 N-terminal" evidence="2">
    <location>
        <begin position="199"/>
        <end position="283"/>
    </location>
</feature>
<comment type="caution">
    <text evidence="5">The sequence shown here is derived from an EMBL/GenBank/DDBJ whole genome shotgun (WGS) entry which is preliminary data.</text>
</comment>
<dbReference type="CDD" id="cd11341">
    <property type="entry name" value="AmyAc_Pullulanase_LD-like"/>
    <property type="match status" value="1"/>
</dbReference>
<organism evidence="5 6">
    <name type="scientific">Ideonella alba</name>
    <dbReference type="NCBI Taxonomy" id="2824118"/>
    <lineage>
        <taxon>Bacteria</taxon>
        <taxon>Pseudomonadati</taxon>
        <taxon>Pseudomonadota</taxon>
        <taxon>Betaproteobacteria</taxon>
        <taxon>Burkholderiales</taxon>
        <taxon>Sphaerotilaceae</taxon>
        <taxon>Ideonella</taxon>
    </lineage>
</organism>
<dbReference type="InterPro" id="IPR013783">
    <property type="entry name" value="Ig-like_fold"/>
</dbReference>
<evidence type="ECO:0000313" key="6">
    <source>
        <dbReference type="Proteomes" id="UP000676246"/>
    </source>
</evidence>
<dbReference type="InterPro" id="IPR040671">
    <property type="entry name" value="Pullulanase_N2"/>
</dbReference>
<accession>A0A940YCU0</accession>